<evidence type="ECO:0000313" key="1">
    <source>
        <dbReference type="EMBL" id="EGU31129.1"/>
    </source>
</evidence>
<protein>
    <submittedName>
        <fullName evidence="1">Uncharacterized protein</fullName>
    </submittedName>
</protein>
<name>F9S7M6_9VIBR</name>
<proteinExistence type="predicted"/>
<reference evidence="1 2" key="1">
    <citation type="journal article" date="2012" name="Int. J. Syst. Evol. Microbiol.">
        <title>Vibrio caribbeanicus sp. nov., isolated from the marine sponge Scleritoderma cyanea.</title>
        <authorList>
            <person name="Hoffmann M."/>
            <person name="Monday S.R."/>
            <person name="Allard M.W."/>
            <person name="Strain E.A."/>
            <person name="Whittaker P."/>
            <person name="Naum M."/>
            <person name="McCarthy P.J."/>
            <person name="Lopez J.V."/>
            <person name="Fischer M."/>
            <person name="Brown E.W."/>
        </authorList>
    </citation>
    <scope>NUCLEOTIDE SEQUENCE [LARGE SCALE GENOMIC DNA]</scope>
    <source>
        <strain evidence="1 2">ATCC 700023</strain>
    </source>
</reference>
<feature type="non-terminal residue" evidence="1">
    <location>
        <position position="1"/>
    </location>
</feature>
<keyword evidence="2" id="KW-1185">Reference proteome</keyword>
<dbReference type="Proteomes" id="UP000004605">
    <property type="component" value="Unassembled WGS sequence"/>
</dbReference>
<gene>
    <name evidence="1" type="ORF">VII00023_22059</name>
</gene>
<feature type="non-terminal residue" evidence="1">
    <location>
        <position position="87"/>
    </location>
</feature>
<comment type="caution">
    <text evidence="1">The sequence shown here is derived from an EMBL/GenBank/DDBJ whole genome shotgun (WGS) entry which is preliminary data.</text>
</comment>
<evidence type="ECO:0000313" key="2">
    <source>
        <dbReference type="Proteomes" id="UP000004605"/>
    </source>
</evidence>
<organism evidence="1 2">
    <name type="scientific">Vibrio ichthyoenteri ATCC 700023</name>
    <dbReference type="NCBI Taxonomy" id="870968"/>
    <lineage>
        <taxon>Bacteria</taxon>
        <taxon>Pseudomonadati</taxon>
        <taxon>Pseudomonadota</taxon>
        <taxon>Gammaproteobacteria</taxon>
        <taxon>Vibrionales</taxon>
        <taxon>Vibrionaceae</taxon>
        <taxon>Vibrio</taxon>
    </lineage>
</organism>
<accession>F9S7M6</accession>
<dbReference type="EMBL" id="AFWF01000298">
    <property type="protein sequence ID" value="EGU31129.1"/>
    <property type="molecule type" value="Genomic_DNA"/>
</dbReference>
<dbReference type="AlphaFoldDB" id="F9S7M6"/>
<sequence length="87" mass="9992">ATIMVSAMNNIVHFSPKFKYKCDYILTTSLADCTAVIFHNPKTKETSFCHYYTQTIDSEILKKQLDLIERSDNGNEVKAYVAVFFKT</sequence>